<dbReference type="AlphaFoldDB" id="A0A6J2W4I6"/>
<dbReference type="InterPro" id="IPR001033">
    <property type="entry name" value="Alpha_catenin"/>
</dbReference>
<evidence type="ECO:0000256" key="2">
    <source>
        <dbReference type="ARBA" id="ARBA00008376"/>
    </source>
</evidence>
<dbReference type="Gene3D" id="1.20.120.230">
    <property type="entry name" value="Alpha-catenin/vinculin-like"/>
    <property type="match status" value="4"/>
</dbReference>
<name>A0A6J2W4I6_CHACN</name>
<evidence type="ECO:0000256" key="4">
    <source>
        <dbReference type="ARBA" id="ARBA00074310"/>
    </source>
</evidence>
<gene>
    <name evidence="7" type="primary">LOC115819715</name>
</gene>
<dbReference type="Proteomes" id="UP000504632">
    <property type="component" value="Chromosome 8"/>
</dbReference>
<dbReference type="InterPro" id="IPR036723">
    <property type="entry name" value="Alpha-catenin/vinculin-like_sf"/>
</dbReference>
<dbReference type="PANTHER" id="PTHR46342:SF1">
    <property type="entry name" value="ALPHA-CATULIN"/>
    <property type="match status" value="1"/>
</dbReference>
<dbReference type="PRINTS" id="PR00805">
    <property type="entry name" value="ALPHACATENIN"/>
</dbReference>
<reference evidence="7" key="1">
    <citation type="submission" date="2025-08" db="UniProtKB">
        <authorList>
            <consortium name="RefSeq"/>
        </authorList>
    </citation>
    <scope>IDENTIFICATION</scope>
</reference>
<dbReference type="RefSeq" id="XP_030639077.1">
    <property type="nucleotide sequence ID" value="XM_030783217.1"/>
</dbReference>
<evidence type="ECO:0000256" key="1">
    <source>
        <dbReference type="ARBA" id="ARBA00004496"/>
    </source>
</evidence>
<dbReference type="PANTHER" id="PTHR46342">
    <property type="entry name" value="ALPHA-CATULIN"/>
    <property type="match status" value="1"/>
</dbReference>
<dbReference type="InterPro" id="IPR006077">
    <property type="entry name" value="Vinculin/catenin"/>
</dbReference>
<dbReference type="GO" id="GO:0005737">
    <property type="term" value="C:cytoplasm"/>
    <property type="evidence" value="ECO:0007669"/>
    <property type="project" value="UniProtKB-SubCell"/>
</dbReference>
<comment type="similarity">
    <text evidence="2">Belongs to the vinculin/alpha-catenin family.</text>
</comment>
<dbReference type="OrthoDB" id="9933814at2759"/>
<dbReference type="InParanoid" id="A0A6J2W4I6"/>
<dbReference type="GO" id="GO:0007266">
    <property type="term" value="P:Rho protein signal transduction"/>
    <property type="evidence" value="ECO:0007669"/>
    <property type="project" value="InterPro"/>
</dbReference>
<evidence type="ECO:0000256" key="3">
    <source>
        <dbReference type="ARBA" id="ARBA00022490"/>
    </source>
</evidence>
<comment type="subcellular location">
    <subcellularLocation>
        <location evidence="1">Cytoplasm</location>
    </subcellularLocation>
</comment>
<proteinExistence type="inferred from homology"/>
<organism evidence="6 7">
    <name type="scientific">Chanos chanos</name>
    <name type="common">Milkfish</name>
    <name type="synonym">Mugil chanos</name>
    <dbReference type="NCBI Taxonomy" id="29144"/>
    <lineage>
        <taxon>Eukaryota</taxon>
        <taxon>Metazoa</taxon>
        <taxon>Chordata</taxon>
        <taxon>Craniata</taxon>
        <taxon>Vertebrata</taxon>
        <taxon>Euteleostomi</taxon>
        <taxon>Actinopterygii</taxon>
        <taxon>Neopterygii</taxon>
        <taxon>Teleostei</taxon>
        <taxon>Ostariophysi</taxon>
        <taxon>Gonorynchiformes</taxon>
        <taxon>Chanidae</taxon>
        <taxon>Chanos</taxon>
    </lineage>
</organism>
<sequence>MAVSSSCVKRFDAGLEIKTRSVEQTLIPLVSQITTLINHKDKLKRSERTAMALQRVGQAVSGAVEHFVAVGEAIAAENEELQEEMTIACLEARKAGDSIARFTDVDVSGQPDGLTVAFEDKAGVVKAARMLLSSVTRVLLLADQIIVKQISSSHSRVLMCLDQLEHVSCFQEFVQIFSQFGNEMVEFAHLTGDRQNDLKDEKKKAKMAAARSVLEKCTMMLLTASKTCLRHPDCPSAQVNKESVFGRMRWALDEVIEIVTDTHHGVNTQLQPVSIYSEIRGFKAMVERLRDRRHSLPEGSLRAKLVSVIEQTEDFTDSAYTGHKQRQKILQLCHLTKQELEQLLSVWTHNQTFETKQVAEEKEVCILKTVEVISELREELHNVAVGLATDMLKQSSDRSVLRSIRVCAGEGDIEALAQCSCALKERKEQLLEMCRLLRHVSGMEPLEITCLHAEKTFQVIGPQIVSAAQTLTLHPSSKIAKENLDVFCDAWESQLSDLNILLKEIVDVYEGTRAEKSAYQSLPRSGKHLANKEIKSVKLDTEEQNRLAKLGMELKQLASLVDTESRALQRQDVDHPILDKGQSMSSLAHSIYLFTRGEGVLKTTLDLFHQAEVFSKEGFQLCSSLQLFSTELEDEERELIMTETERLAASCSQLQSTVKMTVEGKTAIFLKVDTLIQNTKNVMATMANLLPLYKKLLRKVRITVLQKFTVPPEYSQLTVSSDPRDRQLPSPTREGLLTKHASKKLGVKSVEKHMASLTSLESK</sequence>
<dbReference type="InterPro" id="IPR030045">
    <property type="entry name" value="CTNNAL1"/>
</dbReference>
<dbReference type="GeneID" id="115819715"/>
<dbReference type="GO" id="GO:0051015">
    <property type="term" value="F:actin filament binding"/>
    <property type="evidence" value="ECO:0007669"/>
    <property type="project" value="InterPro"/>
</dbReference>
<evidence type="ECO:0000313" key="7">
    <source>
        <dbReference type="RefSeq" id="XP_030639077.1"/>
    </source>
</evidence>
<evidence type="ECO:0000313" key="6">
    <source>
        <dbReference type="Proteomes" id="UP000504632"/>
    </source>
</evidence>
<keyword evidence="3" id="KW-0963">Cytoplasm</keyword>
<dbReference type="Pfam" id="PF01044">
    <property type="entry name" value="Vinculin"/>
    <property type="match status" value="1"/>
</dbReference>
<evidence type="ECO:0000256" key="5">
    <source>
        <dbReference type="SAM" id="MobiDB-lite"/>
    </source>
</evidence>
<dbReference type="SUPFAM" id="SSF47220">
    <property type="entry name" value="alpha-catenin/vinculin-like"/>
    <property type="match status" value="3"/>
</dbReference>
<dbReference type="GO" id="GO:0045296">
    <property type="term" value="F:cadherin binding"/>
    <property type="evidence" value="ECO:0007669"/>
    <property type="project" value="InterPro"/>
</dbReference>
<dbReference type="FunFam" id="1.20.120.230:FF:000017">
    <property type="entry name" value="Catenin alpha like 1"/>
    <property type="match status" value="1"/>
</dbReference>
<keyword evidence="6" id="KW-1185">Reference proteome</keyword>
<feature type="region of interest" description="Disordered" evidence="5">
    <location>
        <begin position="716"/>
        <end position="741"/>
    </location>
</feature>
<protein>
    <recommendedName>
        <fullName evidence="4">Alpha-catulin</fullName>
    </recommendedName>
</protein>
<accession>A0A6J2W4I6</accession>
<dbReference type="GO" id="GO:0007155">
    <property type="term" value="P:cell adhesion"/>
    <property type="evidence" value="ECO:0007669"/>
    <property type="project" value="InterPro"/>
</dbReference>